<comment type="caution">
    <text evidence="1">The sequence shown here is derived from an EMBL/GenBank/DDBJ whole genome shotgun (WGS) entry which is preliminary data.</text>
</comment>
<proteinExistence type="predicted"/>
<evidence type="ECO:0000313" key="2">
    <source>
        <dbReference type="Proteomes" id="UP000031668"/>
    </source>
</evidence>
<gene>
    <name evidence="1" type="ORF">RF11_00443</name>
</gene>
<dbReference type="Proteomes" id="UP000031668">
    <property type="component" value="Unassembled WGS sequence"/>
</dbReference>
<organism evidence="1 2">
    <name type="scientific">Thelohanellus kitauei</name>
    <name type="common">Myxosporean</name>
    <dbReference type="NCBI Taxonomy" id="669202"/>
    <lineage>
        <taxon>Eukaryota</taxon>
        <taxon>Metazoa</taxon>
        <taxon>Cnidaria</taxon>
        <taxon>Myxozoa</taxon>
        <taxon>Myxosporea</taxon>
        <taxon>Bivalvulida</taxon>
        <taxon>Platysporina</taxon>
        <taxon>Myxobolidae</taxon>
        <taxon>Thelohanellus</taxon>
    </lineage>
</organism>
<sequence length="150" mass="16795">MNHESAGSQSQPGVNPRMTYMYYQSPQRATLDAFDHLIRNPLSIDDGLNDPKNPSWSHTSCNGYGTLLQCKLRSPFRQSLKAPGFQSEPEQALKFLLSIKEWIQHAYVGGLVTLAAFGGTLPKRMFPRLNIPWIVDTESMLVCDSHASLD</sequence>
<keyword evidence="2" id="KW-1185">Reference proteome</keyword>
<dbReference type="EMBL" id="JWZT01000819">
    <property type="protein sequence ID" value="KII73474.1"/>
    <property type="molecule type" value="Genomic_DNA"/>
</dbReference>
<evidence type="ECO:0000313" key="1">
    <source>
        <dbReference type="EMBL" id="KII73474.1"/>
    </source>
</evidence>
<name>A0A0C2J6M7_THEKT</name>
<protein>
    <submittedName>
        <fullName evidence="1">Uncharacterized protein</fullName>
    </submittedName>
</protein>
<reference evidence="1 2" key="1">
    <citation type="journal article" date="2014" name="Genome Biol. Evol.">
        <title>The genome of the myxosporean Thelohanellus kitauei shows adaptations to nutrient acquisition within its fish host.</title>
        <authorList>
            <person name="Yang Y."/>
            <person name="Xiong J."/>
            <person name="Zhou Z."/>
            <person name="Huo F."/>
            <person name="Miao W."/>
            <person name="Ran C."/>
            <person name="Liu Y."/>
            <person name="Zhang J."/>
            <person name="Feng J."/>
            <person name="Wang M."/>
            <person name="Wang M."/>
            <person name="Wang L."/>
            <person name="Yao B."/>
        </authorList>
    </citation>
    <scope>NUCLEOTIDE SEQUENCE [LARGE SCALE GENOMIC DNA]</scope>
    <source>
        <strain evidence="1">Wuqing</strain>
    </source>
</reference>
<dbReference type="AlphaFoldDB" id="A0A0C2J6M7"/>
<accession>A0A0C2J6M7</accession>